<evidence type="ECO:0000313" key="3">
    <source>
        <dbReference type="Proteomes" id="UP000054321"/>
    </source>
</evidence>
<name>A0A0C3GD25_OIDMZ</name>
<reference evidence="2 3" key="1">
    <citation type="submission" date="2014-04" db="EMBL/GenBank/DDBJ databases">
        <authorList>
            <consortium name="DOE Joint Genome Institute"/>
            <person name="Kuo A."/>
            <person name="Martino E."/>
            <person name="Perotto S."/>
            <person name="Kohler A."/>
            <person name="Nagy L.G."/>
            <person name="Floudas D."/>
            <person name="Copeland A."/>
            <person name="Barry K.W."/>
            <person name="Cichocki N."/>
            <person name="Veneault-Fourrey C."/>
            <person name="LaButti K."/>
            <person name="Lindquist E.A."/>
            <person name="Lipzen A."/>
            <person name="Lundell T."/>
            <person name="Morin E."/>
            <person name="Murat C."/>
            <person name="Sun H."/>
            <person name="Tunlid A."/>
            <person name="Henrissat B."/>
            <person name="Grigoriev I.V."/>
            <person name="Hibbett D.S."/>
            <person name="Martin F."/>
            <person name="Nordberg H.P."/>
            <person name="Cantor M.N."/>
            <person name="Hua S.X."/>
        </authorList>
    </citation>
    <scope>NUCLEOTIDE SEQUENCE [LARGE SCALE GENOMIC DNA]</scope>
    <source>
        <strain evidence="2 3">Zn</strain>
    </source>
</reference>
<evidence type="ECO:0000313" key="2">
    <source>
        <dbReference type="EMBL" id="KIM94060.1"/>
    </source>
</evidence>
<keyword evidence="1" id="KW-0732">Signal</keyword>
<dbReference type="STRING" id="913774.A0A0C3GD25"/>
<dbReference type="HOGENOM" id="CLU_013864_0_0_1"/>
<dbReference type="Proteomes" id="UP000054321">
    <property type="component" value="Unassembled WGS sequence"/>
</dbReference>
<accession>A0A0C3GD25</accession>
<dbReference type="PANTHER" id="PTHR36453:SF2">
    <property type="entry name" value="APPLE DOMAIN-CONTAINING PROTEIN"/>
    <property type="match status" value="1"/>
</dbReference>
<reference evidence="3" key="2">
    <citation type="submission" date="2015-01" db="EMBL/GenBank/DDBJ databases">
        <title>Evolutionary Origins and Diversification of the Mycorrhizal Mutualists.</title>
        <authorList>
            <consortium name="DOE Joint Genome Institute"/>
            <consortium name="Mycorrhizal Genomics Consortium"/>
            <person name="Kohler A."/>
            <person name="Kuo A."/>
            <person name="Nagy L.G."/>
            <person name="Floudas D."/>
            <person name="Copeland A."/>
            <person name="Barry K.W."/>
            <person name="Cichocki N."/>
            <person name="Veneault-Fourrey C."/>
            <person name="LaButti K."/>
            <person name="Lindquist E.A."/>
            <person name="Lipzen A."/>
            <person name="Lundell T."/>
            <person name="Morin E."/>
            <person name="Murat C."/>
            <person name="Riley R."/>
            <person name="Ohm R."/>
            <person name="Sun H."/>
            <person name="Tunlid A."/>
            <person name="Henrissat B."/>
            <person name="Grigoriev I.V."/>
            <person name="Hibbett D.S."/>
            <person name="Martin F."/>
        </authorList>
    </citation>
    <scope>NUCLEOTIDE SEQUENCE [LARGE SCALE GENOMIC DNA]</scope>
    <source>
        <strain evidence="3">Zn</strain>
    </source>
</reference>
<evidence type="ECO:0008006" key="4">
    <source>
        <dbReference type="Google" id="ProtNLM"/>
    </source>
</evidence>
<feature type="non-terminal residue" evidence="2">
    <location>
        <position position="654"/>
    </location>
</feature>
<feature type="chain" id="PRO_5002164543" description="Right handed beta helix domain-containing protein" evidence="1">
    <location>
        <begin position="22"/>
        <end position="654"/>
    </location>
</feature>
<gene>
    <name evidence="2" type="ORF">OIDMADRAFT_136490</name>
</gene>
<dbReference type="InterPro" id="IPR011050">
    <property type="entry name" value="Pectin_lyase_fold/virulence"/>
</dbReference>
<sequence>MKQFLLPAALVCAAFSPQVLALDFYVVPTSSAVSNDASSSQNTFHDLASAQKAVRKVTAGMREDITVHIADGLYQLKSPLNFTSVDSGQNGHTVNWKATGSNAILSGGIEVTNWKLVNASTSLYAADVPKGLKSRNLYVNGWASNYARRMVKRTDFQYTNTSMVWTSSEYDWLMTTPGIAGAEVRFISSFTDRYAPIEAVGDRELIMTQYSWRNNIIGYDTIPDPNADFGVWVQNALPLLAEGGEYYLDGDAGTIYYMPLAGQNMATVKTHLGLLEVLVTIGGTYAEPAHDLAFEGLNFQHTTWLRPSEGYGYVDQQTGGFIGENITYPQFEAARPFWWQMPSAIQISAAERISFTGGSYTQLGSGGFGIGNDNNAYISDLGLGAHNVSVADGYFTQVMGNSITAGGVQANAHHPSDPRMINSGIILTGNIFYNVSSLFSSTVSIFVSYVQYSEISQNDIFYVPYSGICHGYGWGSNDAGGSLTYINRGLYNYQPLYETPTTSMNNLIHGNLINAYGLSHTDLGATYSLSKSPDTHFSNNYALNSSWYGMYTDEGSNSYIITNNDYLSNGNWYAPNQGCPTCGVNNANNTLENNFGHVAGDEVDFPNKTGNFNDTFIDNLNVPTLAVTGEEGQRVAYRAGVLPGRRGSRPVSNP</sequence>
<dbReference type="SUPFAM" id="SSF51126">
    <property type="entry name" value="Pectin lyase-like"/>
    <property type="match status" value="1"/>
</dbReference>
<proteinExistence type="predicted"/>
<dbReference type="EMBL" id="KN832891">
    <property type="protein sequence ID" value="KIM94060.1"/>
    <property type="molecule type" value="Genomic_DNA"/>
</dbReference>
<dbReference type="PANTHER" id="PTHR36453">
    <property type="entry name" value="SECRETED PROTEIN-RELATED"/>
    <property type="match status" value="1"/>
</dbReference>
<dbReference type="OrthoDB" id="10025010at2759"/>
<dbReference type="InParanoid" id="A0A0C3GD25"/>
<keyword evidence="3" id="KW-1185">Reference proteome</keyword>
<evidence type="ECO:0000256" key="1">
    <source>
        <dbReference type="SAM" id="SignalP"/>
    </source>
</evidence>
<organism evidence="2 3">
    <name type="scientific">Oidiodendron maius (strain Zn)</name>
    <dbReference type="NCBI Taxonomy" id="913774"/>
    <lineage>
        <taxon>Eukaryota</taxon>
        <taxon>Fungi</taxon>
        <taxon>Dikarya</taxon>
        <taxon>Ascomycota</taxon>
        <taxon>Pezizomycotina</taxon>
        <taxon>Leotiomycetes</taxon>
        <taxon>Leotiomycetes incertae sedis</taxon>
        <taxon>Myxotrichaceae</taxon>
        <taxon>Oidiodendron</taxon>
    </lineage>
</organism>
<protein>
    <recommendedName>
        <fullName evidence="4">Right handed beta helix domain-containing protein</fullName>
    </recommendedName>
</protein>
<dbReference type="AlphaFoldDB" id="A0A0C3GD25"/>
<feature type="signal peptide" evidence="1">
    <location>
        <begin position="1"/>
        <end position="21"/>
    </location>
</feature>